<evidence type="ECO:0000256" key="6">
    <source>
        <dbReference type="ARBA" id="ARBA00022692"/>
    </source>
</evidence>
<comment type="similarity">
    <text evidence="2 14 16">Belongs to the TonB-dependent receptor family.</text>
</comment>
<accession>A0A446CMB0</accession>
<evidence type="ECO:0000259" key="18">
    <source>
        <dbReference type="SMART" id="SM00965"/>
    </source>
</evidence>
<dbReference type="Pfam" id="PF07715">
    <property type="entry name" value="Plug"/>
    <property type="match status" value="1"/>
</dbReference>
<keyword evidence="8" id="KW-0408">Iron</keyword>
<dbReference type="PROSITE" id="PS01156">
    <property type="entry name" value="TONB_DEPENDENT_REC_2"/>
    <property type="match status" value="1"/>
</dbReference>
<dbReference type="InterPro" id="IPR010105">
    <property type="entry name" value="TonB_sidphr_rcpt"/>
</dbReference>
<dbReference type="Gene3D" id="2.40.170.20">
    <property type="entry name" value="TonB-dependent receptor, beta-barrel domain"/>
    <property type="match status" value="1"/>
</dbReference>
<keyword evidence="13 14" id="KW-0998">Cell outer membrane</keyword>
<keyword evidence="4 14" id="KW-1134">Transmembrane beta strand</keyword>
<dbReference type="Gene3D" id="3.55.50.30">
    <property type="match status" value="1"/>
</dbReference>
<dbReference type="InterPro" id="IPR011662">
    <property type="entry name" value="Secretin/TonB_short_N"/>
</dbReference>
<dbReference type="Gene3D" id="2.170.130.10">
    <property type="entry name" value="TonB-dependent receptor, plug domain"/>
    <property type="match status" value="1"/>
</dbReference>
<dbReference type="InterPro" id="IPR010917">
    <property type="entry name" value="TonB_rcpt_CS"/>
</dbReference>
<comment type="subcellular location">
    <subcellularLocation>
        <location evidence="1 14">Cell outer membrane</location>
        <topology evidence="1 14">Multi-pass membrane protein</topology>
    </subcellularLocation>
</comment>
<dbReference type="PANTHER" id="PTHR32552:SF82">
    <property type="entry name" value="FCUA PROTEIN"/>
    <property type="match status" value="1"/>
</dbReference>
<dbReference type="PANTHER" id="PTHR32552">
    <property type="entry name" value="FERRICHROME IRON RECEPTOR-RELATED"/>
    <property type="match status" value="1"/>
</dbReference>
<dbReference type="InterPro" id="IPR000531">
    <property type="entry name" value="Beta-barrel_TonB"/>
</dbReference>
<dbReference type="InterPro" id="IPR036942">
    <property type="entry name" value="Beta-barrel_TonB_sf"/>
</dbReference>
<dbReference type="Proteomes" id="UP000289184">
    <property type="component" value="Unassembled WGS sequence"/>
</dbReference>
<dbReference type="GO" id="GO:0015891">
    <property type="term" value="P:siderophore transport"/>
    <property type="evidence" value="ECO:0007669"/>
    <property type="project" value="InterPro"/>
</dbReference>
<dbReference type="GO" id="GO:0009279">
    <property type="term" value="C:cell outer membrane"/>
    <property type="evidence" value="ECO:0007669"/>
    <property type="project" value="UniProtKB-SubCell"/>
</dbReference>
<evidence type="ECO:0000313" key="20">
    <source>
        <dbReference type="Proteomes" id="UP000289184"/>
    </source>
</evidence>
<evidence type="ECO:0000256" key="14">
    <source>
        <dbReference type="PROSITE-ProRule" id="PRU01360"/>
    </source>
</evidence>
<keyword evidence="6 14" id="KW-0812">Transmembrane</keyword>
<keyword evidence="10 16" id="KW-0798">TonB box</keyword>
<dbReference type="InterPro" id="IPR012910">
    <property type="entry name" value="Plug_dom"/>
</dbReference>
<evidence type="ECO:0000256" key="5">
    <source>
        <dbReference type="ARBA" id="ARBA00022496"/>
    </source>
</evidence>
<dbReference type="PROSITE" id="PS52016">
    <property type="entry name" value="TONB_DEPENDENT_REC_3"/>
    <property type="match status" value="1"/>
</dbReference>
<keyword evidence="20" id="KW-1185">Reference proteome</keyword>
<dbReference type="SMART" id="SM00965">
    <property type="entry name" value="STN"/>
    <property type="match status" value="1"/>
</dbReference>
<keyword evidence="9" id="KW-0406">Ion transport</keyword>
<keyword evidence="5" id="KW-0410">Iron transport</keyword>
<gene>
    <name evidence="19" type="primary">fcuA_4</name>
    <name evidence="19" type="ORF">AGI3411_03980</name>
</gene>
<evidence type="ECO:0000256" key="1">
    <source>
        <dbReference type="ARBA" id="ARBA00004571"/>
    </source>
</evidence>
<evidence type="ECO:0000256" key="15">
    <source>
        <dbReference type="PROSITE-ProRule" id="PRU10144"/>
    </source>
</evidence>
<dbReference type="NCBIfam" id="TIGR01783">
    <property type="entry name" value="TonB-siderophor"/>
    <property type="match status" value="1"/>
</dbReference>
<keyword evidence="11 14" id="KW-0472">Membrane</keyword>
<dbReference type="InterPro" id="IPR037066">
    <property type="entry name" value="Plug_dom_sf"/>
</dbReference>
<evidence type="ECO:0000256" key="12">
    <source>
        <dbReference type="ARBA" id="ARBA00023170"/>
    </source>
</evidence>
<evidence type="ECO:0000256" key="11">
    <source>
        <dbReference type="ARBA" id="ARBA00023136"/>
    </source>
</evidence>
<feature type="domain" description="Secretin/TonB short N-terminal" evidence="18">
    <location>
        <begin position="81"/>
        <end position="132"/>
    </location>
</feature>
<evidence type="ECO:0000313" key="19">
    <source>
        <dbReference type="EMBL" id="SSW69054.1"/>
    </source>
</evidence>
<dbReference type="GO" id="GO:0038023">
    <property type="term" value="F:signaling receptor activity"/>
    <property type="evidence" value="ECO:0007669"/>
    <property type="project" value="InterPro"/>
</dbReference>
<feature type="short sequence motif" description="TonB C-terminal box" evidence="15">
    <location>
        <begin position="803"/>
        <end position="820"/>
    </location>
</feature>
<dbReference type="Pfam" id="PF00593">
    <property type="entry name" value="TonB_dep_Rec_b-barrel"/>
    <property type="match status" value="1"/>
</dbReference>
<reference evidence="19 20" key="1">
    <citation type="submission" date="2018-07" db="EMBL/GenBank/DDBJ databases">
        <authorList>
            <person name="Peeters C."/>
        </authorList>
    </citation>
    <scope>NUCLEOTIDE SEQUENCE [LARGE SCALE GENOMIC DNA]</scope>
    <source>
        <strain evidence="19 20">LMG 3411</strain>
    </source>
</reference>
<feature type="compositionally biased region" description="Low complexity" evidence="17">
    <location>
        <begin position="9"/>
        <end position="21"/>
    </location>
</feature>
<evidence type="ECO:0000256" key="10">
    <source>
        <dbReference type="ARBA" id="ARBA00023077"/>
    </source>
</evidence>
<protein>
    <submittedName>
        <fullName evidence="19">Ferrichrome receptor FcuA</fullName>
    </submittedName>
</protein>
<evidence type="ECO:0000256" key="17">
    <source>
        <dbReference type="SAM" id="MobiDB-lite"/>
    </source>
</evidence>
<evidence type="ECO:0000256" key="7">
    <source>
        <dbReference type="ARBA" id="ARBA00022729"/>
    </source>
</evidence>
<evidence type="ECO:0000256" key="2">
    <source>
        <dbReference type="ARBA" id="ARBA00009810"/>
    </source>
</evidence>
<evidence type="ECO:0000256" key="8">
    <source>
        <dbReference type="ARBA" id="ARBA00023004"/>
    </source>
</evidence>
<evidence type="ECO:0000256" key="3">
    <source>
        <dbReference type="ARBA" id="ARBA00022448"/>
    </source>
</evidence>
<dbReference type="CDD" id="cd01347">
    <property type="entry name" value="ligand_gated_channel"/>
    <property type="match status" value="1"/>
</dbReference>
<dbReference type="OrthoDB" id="5346107at2"/>
<dbReference type="RefSeq" id="WP_129529090.1">
    <property type="nucleotide sequence ID" value="NZ_UFQB01000018.1"/>
</dbReference>
<keyword evidence="12 19" id="KW-0675">Receptor</keyword>
<sequence length="820" mass="88103">MRRLPQPAHPRSSPSSAPRPAAVSRVARKALLGAILMTGAGAGTVQAQTTGRAAATALHAYDVPAGPLAGALSRFADQANILLSVPAAITAGKTSPGVRGAYTVDGAFHLLLDRTGLEAARQADGGYSLRPAPTSSSAAATLPAVLVTASAATAADEPYPGGEVTRGSRLGLLGDRDFLDTPFSVTSYTSKLIEDQQAQNIGDILLNDPSVRNTYSRGAGRDEFNVRGFTLFNYDVAYNGLYGISPRNATSLIGIERVEVLRGPNALLNGMAPYGSVGGSLNLVPKRAGADPLNRVTLSYIENSQFGLQADIARRFGEDQRTGVRLNVLRSGGDMNISGAGEDMGAFSLGLDYRGNRFRIEGDINYQNRVTDARSGLLFPPPSGEEIGHAPDPKRNFFPDWTYWKAKEWTGDVRAEYDLSDDWTVYGALGARQHDFESLQTTWLMLDSAGTIGSVPARLNERLWSKTGEVGIRGRFDTGPIKHEPVLSASFLDIDYSSARVRSSTTVFSDLYDPADLAKPSIAMPNNLGKTSETRLYSVALADTLSAMDGAVQLTVGLRQQRVQSVNYNPATGERISDYGKSALTPAIALTVKPTQQLALYGNYIEGLSQGGTAPAEAVNAGETFKPDVSKQYEVGVKYDFGTVATTLSAFQIEQPNAYLDPVTLRYQAAGRQRNRGVEFLVQGEPMRHVRLLGGVAYTAGVLTKTEGGVNDGHTAPAVPRWQFNASAEWDTPFAQGLTLMARVLRTSTQYVDAANTQQLPSWTRFDVGARYAMNINRTPVTLRATVENVFNKHYWQSAAREGLTVAAPRTLLLSVTAEF</sequence>
<proteinExistence type="inferred from homology"/>
<dbReference type="EMBL" id="UFQB01000018">
    <property type="protein sequence ID" value="SSW69054.1"/>
    <property type="molecule type" value="Genomic_DNA"/>
</dbReference>
<dbReference type="SUPFAM" id="SSF56935">
    <property type="entry name" value="Porins"/>
    <property type="match status" value="1"/>
</dbReference>
<evidence type="ECO:0000256" key="4">
    <source>
        <dbReference type="ARBA" id="ARBA00022452"/>
    </source>
</evidence>
<evidence type="ECO:0000256" key="9">
    <source>
        <dbReference type="ARBA" id="ARBA00023065"/>
    </source>
</evidence>
<dbReference type="AlphaFoldDB" id="A0A446CMB0"/>
<name>A0A446CMB0_9BURK</name>
<dbReference type="InterPro" id="IPR039426">
    <property type="entry name" value="TonB-dep_rcpt-like"/>
</dbReference>
<dbReference type="GO" id="GO:0015344">
    <property type="term" value="F:siderophore uptake transmembrane transporter activity"/>
    <property type="evidence" value="ECO:0007669"/>
    <property type="project" value="TreeGrafter"/>
</dbReference>
<evidence type="ECO:0000256" key="13">
    <source>
        <dbReference type="ARBA" id="ARBA00023237"/>
    </source>
</evidence>
<evidence type="ECO:0000256" key="16">
    <source>
        <dbReference type="RuleBase" id="RU003357"/>
    </source>
</evidence>
<keyword evidence="7" id="KW-0732">Signal</keyword>
<organism evidence="19 20">
    <name type="scientific">Achromobacter agilis</name>
    <dbReference type="NCBI Taxonomy" id="1353888"/>
    <lineage>
        <taxon>Bacteria</taxon>
        <taxon>Pseudomonadati</taxon>
        <taxon>Pseudomonadota</taxon>
        <taxon>Betaproteobacteria</taxon>
        <taxon>Burkholderiales</taxon>
        <taxon>Alcaligenaceae</taxon>
        <taxon>Achromobacter</taxon>
    </lineage>
</organism>
<feature type="region of interest" description="Disordered" evidence="17">
    <location>
        <begin position="1"/>
        <end position="21"/>
    </location>
</feature>
<keyword evidence="3 14" id="KW-0813">Transport</keyword>